<keyword evidence="7 10" id="KW-0472">Membrane</keyword>
<feature type="transmembrane region" description="Helical" evidence="10">
    <location>
        <begin position="378"/>
        <end position="400"/>
    </location>
</feature>
<dbReference type="Pfam" id="PF03023">
    <property type="entry name" value="MurJ"/>
    <property type="match status" value="1"/>
</dbReference>
<dbReference type="InterPro" id="IPR051050">
    <property type="entry name" value="Lipid_II_flippase_MurJ/MviN"/>
</dbReference>
<accession>A0A4Q2EFR6</accession>
<keyword evidence="8" id="KW-0675">Receptor</keyword>
<reference evidence="12 13" key="1">
    <citation type="submission" date="2018-01" db="EMBL/GenBank/DDBJ databases">
        <title>Lactibacter flavus gen. nov., sp. nov., a novel bacterium of the family Propionibacteriaceae isolated from raw milk and dairy products.</title>
        <authorList>
            <person name="Wenning M."/>
            <person name="Breitenwieser F."/>
            <person name="Huptas C."/>
            <person name="von Neubeck M."/>
            <person name="Busse H.-J."/>
            <person name="Scherer S."/>
        </authorList>
    </citation>
    <scope>NUCLEOTIDE SEQUENCE [LARGE SCALE GENOMIC DNA]</scope>
    <source>
        <strain evidence="12 13">VG341</strain>
    </source>
</reference>
<feature type="transmembrane region" description="Helical" evidence="10">
    <location>
        <begin position="445"/>
        <end position="463"/>
    </location>
</feature>
<dbReference type="GO" id="GO:0034204">
    <property type="term" value="P:lipid translocation"/>
    <property type="evidence" value="ECO:0007669"/>
    <property type="project" value="TreeGrafter"/>
</dbReference>
<feature type="transmembrane region" description="Helical" evidence="10">
    <location>
        <begin position="61"/>
        <end position="80"/>
    </location>
</feature>
<feature type="region of interest" description="Disordered" evidence="9">
    <location>
        <begin position="870"/>
        <end position="927"/>
    </location>
</feature>
<keyword evidence="13" id="KW-1185">Reference proteome</keyword>
<dbReference type="Proteomes" id="UP000290624">
    <property type="component" value="Unassembled WGS sequence"/>
</dbReference>
<dbReference type="PRINTS" id="PR01806">
    <property type="entry name" value="VIRFACTRMVIN"/>
</dbReference>
<dbReference type="SUPFAM" id="SSF49785">
    <property type="entry name" value="Galactose-binding domain-like"/>
    <property type="match status" value="1"/>
</dbReference>
<protein>
    <submittedName>
        <fullName evidence="12">Murein biosynthesis integral membrane protein MurJ</fullName>
    </submittedName>
</protein>
<evidence type="ECO:0000259" key="11">
    <source>
        <dbReference type="PROSITE" id="PS50011"/>
    </source>
</evidence>
<evidence type="ECO:0000313" key="12">
    <source>
        <dbReference type="EMBL" id="RXW31486.1"/>
    </source>
</evidence>
<dbReference type="GO" id="GO:0005524">
    <property type="term" value="F:ATP binding"/>
    <property type="evidence" value="ECO:0007669"/>
    <property type="project" value="InterPro"/>
</dbReference>
<dbReference type="GO" id="GO:0015648">
    <property type="term" value="F:lipid-linked peptidoglycan transporter activity"/>
    <property type="evidence" value="ECO:0007669"/>
    <property type="project" value="TreeGrafter"/>
</dbReference>
<feature type="transmembrane region" description="Helical" evidence="10">
    <location>
        <begin position="505"/>
        <end position="527"/>
    </location>
</feature>
<dbReference type="OrthoDB" id="9786339at2"/>
<organism evidence="12 13">
    <name type="scientific">Propioniciclava flava</name>
    <dbReference type="NCBI Taxonomy" id="2072026"/>
    <lineage>
        <taxon>Bacteria</taxon>
        <taxon>Bacillati</taxon>
        <taxon>Actinomycetota</taxon>
        <taxon>Actinomycetes</taxon>
        <taxon>Propionibacteriales</taxon>
        <taxon>Propionibacteriaceae</taxon>
        <taxon>Propioniciclava</taxon>
    </lineage>
</organism>
<dbReference type="GO" id="GO:0005886">
    <property type="term" value="C:plasma membrane"/>
    <property type="evidence" value="ECO:0007669"/>
    <property type="project" value="UniProtKB-SubCell"/>
</dbReference>
<dbReference type="Gene3D" id="2.60.120.260">
    <property type="entry name" value="Galactose-binding domain-like"/>
    <property type="match status" value="1"/>
</dbReference>
<sequence length="1181" mass="125489">MADPAAPSASRRLLNATAVMASGTMVSRVLGFLRAGLLVIALGSASPQADAFSLATLVPNSLYMLFAGGALNTVLVPQIVRHTHQDDDGGEAFINRIITAFVVLLAAVTILATIFTPQVLSLWSNSLWRSEPMAPLWHQLVFMATLTMPQLFFFGVFFLLGQVLNARDRFGPMMWAPIVNNVVAIIVLGLYLSLWGTSTNPSQAFTDQQVLLLGLGSTLGIVVQTAVLIPSLRATGLTFRPRFDLRGQGLGETFHLAKWMLGYVLLTTLGQVVVTNLLSTATAQQAGPGAGLTSYSTAYLVWILPHSLLTVALATAMLPSASRLAAAHDLGGVAAETMRTMRLALTFLVPAAVAFLVLGLPFMRIAFGHGANADTWPFLGWTLMAFALGLVPYTIQYVYLRGFYALENTRTPFLLQAAITAANIVAAFIAANVSDDPTTVAPRLALAYAFSYLVGAWLTHVTLRKQLPMLSAAPLVRLLTQLFLAVLPGAIVGGAVSWWTRDASLLVTLAGLAGSVVVAGAAFFGMARLMHIPEATQLLAILSRRSGVAPDATGDAHPGDAEPSGERDGVMLAYPDPSLPATGVPDFDPRNTPGELLDGRYRLDEPLSRRGSTVTWRAFDLKLGRPVLLHILDANDPRALDVLDQARRAAPAIDNRFLRVWDAVLDETGEGSYVVCEYAPGRSLELLLRDGPLSDLEAAWLVRELASGLAGMHDQGLYHRALNPDTVIITATGNPKIVGFLVEHALHPDTEDGIDPESRDVTGLGELLYATLTGRWPGPAHYGLRAAATDRFGRPVSAAASSTRVSVEVSDIADRILARSSLGSATPLTTAMDVAEALSAILGGADAAYLLEQRLQGPIELVRLPPSTPAPLAPPAAPNAPASATRLSVSQDVPAQPGVASRPPVYGSRPSAGDEPVEDDLGEPTGALHHREDAVPASPWAQPSDEATNALWADVEESASVPGQAFTPIPPPAPQFKVSEQAPSEDPSRRWVVVLACLFVLSLIVGLVGVFVNQYNRQSALPPAPQAAYVLVGARDFDPQADGGDGRENPDLAPLTVDGNTATVWTTERYGRSATFNGRKPGAGIIVDLGEPKPVSWVVLTLGDAPTGGEIRVPNQADAAEPPMDSLSSWRQVTTFQPSTGHVQLHLPRTVTTRYVLVYLTTLPRSGTNYQGTIAEISVTP</sequence>
<dbReference type="EMBL" id="PPCV01000008">
    <property type="protein sequence ID" value="RXW31486.1"/>
    <property type="molecule type" value="Genomic_DNA"/>
</dbReference>
<feature type="transmembrane region" description="Helical" evidence="10">
    <location>
        <begin position="299"/>
        <end position="322"/>
    </location>
</feature>
<evidence type="ECO:0000256" key="10">
    <source>
        <dbReference type="SAM" id="Phobius"/>
    </source>
</evidence>
<evidence type="ECO:0000256" key="6">
    <source>
        <dbReference type="ARBA" id="ARBA00022989"/>
    </source>
</evidence>
<keyword evidence="6 10" id="KW-1133">Transmembrane helix</keyword>
<keyword evidence="3 10" id="KW-0812">Transmembrane</keyword>
<dbReference type="PANTHER" id="PTHR47019:SF1">
    <property type="entry name" value="LIPID II FLIPPASE MURJ"/>
    <property type="match status" value="1"/>
</dbReference>
<proteinExistence type="predicted"/>
<dbReference type="RefSeq" id="WP_129459371.1">
    <property type="nucleotide sequence ID" value="NZ_PPCV01000008.1"/>
</dbReference>
<name>A0A4Q2EFR6_9ACTN</name>
<dbReference type="CDD" id="cd13123">
    <property type="entry name" value="MATE_MurJ_like"/>
    <property type="match status" value="1"/>
</dbReference>
<feature type="transmembrane region" description="Helical" evidence="10">
    <location>
        <begin position="256"/>
        <end position="279"/>
    </location>
</feature>
<dbReference type="SUPFAM" id="SSF56112">
    <property type="entry name" value="Protein kinase-like (PK-like)"/>
    <property type="match status" value="1"/>
</dbReference>
<feature type="transmembrane region" description="Helical" evidence="10">
    <location>
        <begin position="412"/>
        <end position="433"/>
    </location>
</feature>
<evidence type="ECO:0000256" key="5">
    <source>
        <dbReference type="ARBA" id="ARBA00022984"/>
    </source>
</evidence>
<comment type="caution">
    <text evidence="12">The sequence shown here is derived from an EMBL/GenBank/DDBJ whole genome shotgun (WGS) entry which is preliminary data.</text>
</comment>
<dbReference type="GO" id="GO:0008360">
    <property type="term" value="P:regulation of cell shape"/>
    <property type="evidence" value="ECO:0007669"/>
    <property type="project" value="UniProtKB-KW"/>
</dbReference>
<evidence type="ECO:0000256" key="7">
    <source>
        <dbReference type="ARBA" id="ARBA00023136"/>
    </source>
</evidence>
<dbReference type="Gene3D" id="3.30.200.20">
    <property type="entry name" value="Phosphorylase Kinase, domain 1"/>
    <property type="match status" value="1"/>
</dbReference>
<evidence type="ECO:0000313" key="13">
    <source>
        <dbReference type="Proteomes" id="UP000290624"/>
    </source>
</evidence>
<dbReference type="CDD" id="cd13973">
    <property type="entry name" value="PK_MviN-like"/>
    <property type="match status" value="1"/>
</dbReference>
<dbReference type="GO" id="GO:0004672">
    <property type="term" value="F:protein kinase activity"/>
    <property type="evidence" value="ECO:0007669"/>
    <property type="project" value="InterPro"/>
</dbReference>
<feature type="region of interest" description="Disordered" evidence="9">
    <location>
        <begin position="957"/>
        <end position="983"/>
    </location>
</feature>
<keyword evidence="4" id="KW-0133">Cell shape</keyword>
<feature type="transmembrane region" description="Helical" evidence="10">
    <location>
        <begin position="212"/>
        <end position="235"/>
    </location>
</feature>
<feature type="transmembrane region" description="Helical" evidence="10">
    <location>
        <begin position="92"/>
        <end position="116"/>
    </location>
</feature>
<dbReference type="InterPro" id="IPR011009">
    <property type="entry name" value="Kinase-like_dom_sf"/>
</dbReference>
<feature type="transmembrane region" description="Helical" evidence="10">
    <location>
        <begin position="136"/>
        <end position="161"/>
    </location>
</feature>
<dbReference type="GO" id="GO:0009252">
    <property type="term" value="P:peptidoglycan biosynthetic process"/>
    <property type="evidence" value="ECO:0007669"/>
    <property type="project" value="UniProtKB-KW"/>
</dbReference>
<evidence type="ECO:0000256" key="1">
    <source>
        <dbReference type="ARBA" id="ARBA00004651"/>
    </source>
</evidence>
<feature type="transmembrane region" description="Helical" evidence="10">
    <location>
        <begin position="475"/>
        <end position="499"/>
    </location>
</feature>
<evidence type="ECO:0000256" key="3">
    <source>
        <dbReference type="ARBA" id="ARBA00022692"/>
    </source>
</evidence>
<dbReference type="NCBIfam" id="TIGR01695">
    <property type="entry name" value="murJ_mviN"/>
    <property type="match status" value="1"/>
</dbReference>
<dbReference type="SMART" id="SM00220">
    <property type="entry name" value="S_TKc"/>
    <property type="match status" value="1"/>
</dbReference>
<evidence type="ECO:0000256" key="4">
    <source>
        <dbReference type="ARBA" id="ARBA00022960"/>
    </source>
</evidence>
<feature type="domain" description="Protein kinase" evidence="11">
    <location>
        <begin position="601"/>
        <end position="829"/>
    </location>
</feature>
<feature type="transmembrane region" description="Helical" evidence="10">
    <location>
        <begin position="991"/>
        <end position="1012"/>
    </location>
</feature>
<dbReference type="AlphaFoldDB" id="A0A4Q2EFR6"/>
<dbReference type="InterPro" id="IPR000719">
    <property type="entry name" value="Prot_kinase_dom"/>
</dbReference>
<keyword evidence="2" id="KW-1003">Cell membrane</keyword>
<keyword evidence="5" id="KW-0573">Peptidoglycan synthesis</keyword>
<evidence type="ECO:0000256" key="2">
    <source>
        <dbReference type="ARBA" id="ARBA00022475"/>
    </source>
</evidence>
<dbReference type="InterPro" id="IPR004268">
    <property type="entry name" value="MurJ"/>
</dbReference>
<feature type="transmembrane region" description="Helical" evidence="10">
    <location>
        <begin position="343"/>
        <end position="366"/>
    </location>
</feature>
<comment type="subcellular location">
    <subcellularLocation>
        <location evidence="1">Cell membrane</location>
        <topology evidence="1">Multi-pass membrane protein</topology>
    </subcellularLocation>
</comment>
<dbReference type="InterPro" id="IPR008979">
    <property type="entry name" value="Galactose-bd-like_sf"/>
</dbReference>
<dbReference type="Gene3D" id="1.10.510.10">
    <property type="entry name" value="Transferase(Phosphotransferase) domain 1"/>
    <property type="match status" value="1"/>
</dbReference>
<evidence type="ECO:0000256" key="8">
    <source>
        <dbReference type="ARBA" id="ARBA00023170"/>
    </source>
</evidence>
<feature type="transmembrane region" description="Helical" evidence="10">
    <location>
        <begin position="173"/>
        <end position="192"/>
    </location>
</feature>
<dbReference type="PANTHER" id="PTHR47019">
    <property type="entry name" value="LIPID II FLIPPASE MURJ"/>
    <property type="match status" value="1"/>
</dbReference>
<dbReference type="PROSITE" id="PS50011">
    <property type="entry name" value="PROTEIN_KINASE_DOM"/>
    <property type="match status" value="1"/>
</dbReference>
<evidence type="ECO:0000256" key="9">
    <source>
        <dbReference type="SAM" id="MobiDB-lite"/>
    </source>
</evidence>
<gene>
    <name evidence="12" type="primary">mviN</name>
    <name evidence="12" type="ORF">C1706_11440</name>
</gene>